<evidence type="ECO:0000256" key="1">
    <source>
        <dbReference type="SAM" id="MobiDB-lite"/>
    </source>
</evidence>
<reference evidence="3 4" key="1">
    <citation type="submission" date="2024-06" db="EMBL/GenBank/DDBJ databases">
        <title>Genomic Encyclopedia of Type Strains, Phase IV (KMG-IV): sequencing the most valuable type-strain genomes for metagenomic binning, comparative biology and taxonomic classification.</title>
        <authorList>
            <person name="Goeker M."/>
        </authorList>
    </citation>
    <scope>NUCLEOTIDE SEQUENCE [LARGE SCALE GENOMIC DNA]</scope>
    <source>
        <strain evidence="3 4">DSM 26128</strain>
    </source>
</reference>
<proteinExistence type="predicted"/>
<feature type="chain" id="PRO_5045453830" evidence="2">
    <location>
        <begin position="20"/>
        <end position="176"/>
    </location>
</feature>
<protein>
    <submittedName>
        <fullName evidence="3">YhcN/YlaJ family sporulation lipoprotein</fullName>
    </submittedName>
</protein>
<dbReference type="InterPro" id="IPR019076">
    <property type="entry name" value="Spore_lipoprot_YhcN/YlaJ-like"/>
</dbReference>
<gene>
    <name evidence="3" type="ORF">ABID49_002254</name>
</gene>
<keyword evidence="3" id="KW-0449">Lipoprotein</keyword>
<keyword evidence="2" id="KW-0732">Signal</keyword>
<evidence type="ECO:0000313" key="3">
    <source>
        <dbReference type="EMBL" id="MET3576338.1"/>
    </source>
</evidence>
<name>A0ABV2GDI8_9BACL</name>
<dbReference type="Proteomes" id="UP001549099">
    <property type="component" value="Unassembled WGS sequence"/>
</dbReference>
<organism evidence="3 4">
    <name type="scientific">Bhargavaea ullalensis</name>
    <dbReference type="NCBI Taxonomy" id="1265685"/>
    <lineage>
        <taxon>Bacteria</taxon>
        <taxon>Bacillati</taxon>
        <taxon>Bacillota</taxon>
        <taxon>Bacilli</taxon>
        <taxon>Bacillales</taxon>
        <taxon>Caryophanaceae</taxon>
        <taxon>Bhargavaea</taxon>
    </lineage>
</organism>
<dbReference type="RefSeq" id="WP_354198289.1">
    <property type="nucleotide sequence ID" value="NZ_JBEPLW010000020.1"/>
</dbReference>
<feature type="region of interest" description="Disordered" evidence="1">
    <location>
        <begin position="21"/>
        <end position="71"/>
    </location>
</feature>
<accession>A0ABV2GDI8</accession>
<evidence type="ECO:0000256" key="2">
    <source>
        <dbReference type="SAM" id="SignalP"/>
    </source>
</evidence>
<sequence length="176" mass="18998">MKKYAVSLSAIVLAFGLSACGKTTDEDPSLTENGHEENDMGVPADTDEDNKHEENSDAAEGTTEKDEEGVTLEVNKEAADKVRTVQGVEDASVLTAGDDAYVSVVLTDGTEETSIFQSEIEDAAKSVIPDKKVHISTDKETAEEVKGYADRTGEDAKGLYDEFKGKVKDWFPDSNQ</sequence>
<dbReference type="EMBL" id="JBEPLW010000020">
    <property type="protein sequence ID" value="MET3576338.1"/>
    <property type="molecule type" value="Genomic_DNA"/>
</dbReference>
<feature type="signal peptide" evidence="2">
    <location>
        <begin position="1"/>
        <end position="19"/>
    </location>
</feature>
<dbReference type="PROSITE" id="PS51257">
    <property type="entry name" value="PROKAR_LIPOPROTEIN"/>
    <property type="match status" value="1"/>
</dbReference>
<evidence type="ECO:0000313" key="4">
    <source>
        <dbReference type="Proteomes" id="UP001549099"/>
    </source>
</evidence>
<comment type="caution">
    <text evidence="3">The sequence shown here is derived from an EMBL/GenBank/DDBJ whole genome shotgun (WGS) entry which is preliminary data.</text>
</comment>
<keyword evidence="4" id="KW-1185">Reference proteome</keyword>
<dbReference type="Pfam" id="PF09580">
    <property type="entry name" value="Spore_YhcN_YlaJ"/>
    <property type="match status" value="1"/>
</dbReference>